<evidence type="ECO:0000313" key="3">
    <source>
        <dbReference type="Proteomes" id="UP001189773"/>
    </source>
</evidence>
<dbReference type="EMBL" id="CATZAR010000006">
    <property type="protein sequence ID" value="CAJ0794361.1"/>
    <property type="molecule type" value="Genomic_DNA"/>
</dbReference>
<sequence>MKPNPTAPSRATNDTRHRAVEAHDACLRETVNSFSAPQQGASHSAEAMNTAAQTDAPTPTNVRQRASQIKSRGLTSEIHPTVLQEAMWLRALSTLNRFRVIRAVDIALACCPERPFKAALTAAQRAMRGMAKAGLVRRYRTDRFQHVYGLTTAGARWLDDHGIAACPSVRRVADMSNPEHRLWMNFIVLACEARGLRALTESEALRELNKGTGNTGKVKQGFMSVEVWPDTPRTLRPDALAYEPDGVTWFEIDRSKRGNDRETALSKLVRRIGSALEDDTTLRRVVVFARTDRILQDALAVIRKTAKVSNAEVINPDYGRHFKEVEPGVFEVWAAVWPSGGGGAIDVRVGHAIVQLLPTWLPKVRLDSTNEHSLSGWFNENYLPYRRPNTAKPWRQPVSPLRL</sequence>
<organism evidence="2 3">
    <name type="scientific">Ralstonia thomasii</name>
    <dbReference type="NCBI Taxonomy" id="3058596"/>
    <lineage>
        <taxon>Bacteria</taxon>
        <taxon>Pseudomonadati</taxon>
        <taxon>Pseudomonadota</taxon>
        <taxon>Betaproteobacteria</taxon>
        <taxon>Burkholderiales</taxon>
        <taxon>Burkholderiaceae</taxon>
        <taxon>Ralstonia</taxon>
    </lineage>
</organism>
<evidence type="ECO:0000256" key="1">
    <source>
        <dbReference type="SAM" id="MobiDB-lite"/>
    </source>
</evidence>
<feature type="compositionally biased region" description="Polar residues" evidence="1">
    <location>
        <begin position="50"/>
        <end position="72"/>
    </location>
</feature>
<comment type="caution">
    <text evidence="2">The sequence shown here is derived from an EMBL/GenBank/DDBJ whole genome shotgun (WGS) entry which is preliminary data.</text>
</comment>
<evidence type="ECO:0008006" key="4">
    <source>
        <dbReference type="Google" id="ProtNLM"/>
    </source>
</evidence>
<dbReference type="Pfam" id="PF13814">
    <property type="entry name" value="Replic_Relax"/>
    <property type="match status" value="1"/>
</dbReference>
<gene>
    <name evidence="2" type="ORF">LMG18095_02592</name>
</gene>
<name>A0ABM9JHV0_9RALS</name>
<accession>A0ABM9JHV0</accession>
<reference evidence="2 3" key="1">
    <citation type="submission" date="2023-07" db="EMBL/GenBank/DDBJ databases">
        <authorList>
            <person name="Peeters C."/>
        </authorList>
    </citation>
    <scope>NUCLEOTIDE SEQUENCE [LARGE SCALE GENOMIC DNA]</scope>
    <source>
        <strain evidence="2 3">LMG 18095</strain>
    </source>
</reference>
<evidence type="ECO:0000313" key="2">
    <source>
        <dbReference type="EMBL" id="CAJ0794361.1"/>
    </source>
</evidence>
<keyword evidence="3" id="KW-1185">Reference proteome</keyword>
<dbReference type="Proteomes" id="UP001189773">
    <property type="component" value="Unassembled WGS sequence"/>
</dbReference>
<feature type="region of interest" description="Disordered" evidence="1">
    <location>
        <begin position="35"/>
        <end position="72"/>
    </location>
</feature>
<protein>
    <recommendedName>
        <fullName evidence="4">Replication-relaxation</fullName>
    </recommendedName>
</protein>
<dbReference type="InterPro" id="IPR025855">
    <property type="entry name" value="Replic_Relax"/>
</dbReference>
<proteinExistence type="predicted"/>